<feature type="transmembrane region" description="Helical" evidence="1">
    <location>
        <begin position="21"/>
        <end position="45"/>
    </location>
</feature>
<dbReference type="Proteomes" id="UP000002215">
    <property type="component" value="Chromosome"/>
</dbReference>
<protein>
    <recommendedName>
        <fullName evidence="4">DUF3526 domain-containing protein</fullName>
    </recommendedName>
</protein>
<dbReference type="AlphaFoldDB" id="A0A979G871"/>
<sequence>MLVLNNKINSWKQIIRFELHTLLRTGTLPALLLIILSAGTAAVLFGHHIRVHQLNTLDSIRIDYSIQYDKLYKGLSADTSTPEGKAAYISASHPAVIDYRLHKTVAHPPAAFSGLSVGMSDMTRYYVPVTVKETYVPVEEKINNPLHLLTGNFDVSFLIIYLLPLALICTSYNLLAQEKEQGTLSLLIIQKGGIADLLFLRLLIRYAVVLCCVLLLTLLSITLTQTASFADTLSWLLISAAYLAVWTGIIWLLLSWNAGTAVSLITMLCAWMFLLVVLPSLFNFRLNHADTDENTAILASLQREIEWDTWDMPQQQVLDSFYAVYPVYRNSQAYDTSASSTRRMMAYYDLVSRRMQRLTAQATINRIQGIQQINHSYQYNPAVYTQALLNSVAHTDIADYAYFQQQTALFRQQWKSFLYYYHFNDKKFSADDYRILPVYHPSYRPDSRKLQLQGVCHLLLLAGGLLLTGTFLLRKNHTGHRI</sequence>
<accession>A0A979G871</accession>
<feature type="transmembrane region" description="Helical" evidence="1">
    <location>
        <begin position="155"/>
        <end position="176"/>
    </location>
</feature>
<dbReference type="EMBL" id="CP001699">
    <property type="protein sequence ID" value="ACU62754.1"/>
    <property type="molecule type" value="Genomic_DNA"/>
</dbReference>
<organism evidence="2 3">
    <name type="scientific">Chitinophaga pinensis (strain ATCC 43595 / DSM 2588 / LMG 13176 / NBRC 15968 / NCIMB 11800 / UQM 2034)</name>
    <dbReference type="NCBI Taxonomy" id="485918"/>
    <lineage>
        <taxon>Bacteria</taxon>
        <taxon>Pseudomonadati</taxon>
        <taxon>Bacteroidota</taxon>
        <taxon>Chitinophagia</taxon>
        <taxon>Chitinophagales</taxon>
        <taxon>Chitinophagaceae</taxon>
        <taxon>Chitinophaga</taxon>
    </lineage>
</organism>
<reference evidence="2 3" key="2">
    <citation type="journal article" date="2010" name="Stand. Genomic Sci.">
        <title>Complete genome sequence of Chitinophaga pinensis type strain (UQM 2034).</title>
        <authorList>
            <person name="Glavina Del Rio T."/>
            <person name="Abt B."/>
            <person name="Spring S."/>
            <person name="Lapidus A."/>
            <person name="Nolan M."/>
            <person name="Tice H."/>
            <person name="Copeland A."/>
            <person name="Cheng J.F."/>
            <person name="Chen F."/>
            <person name="Bruce D."/>
            <person name="Goodwin L."/>
            <person name="Pitluck S."/>
            <person name="Ivanova N."/>
            <person name="Mavromatis K."/>
            <person name="Mikhailova N."/>
            <person name="Pati A."/>
            <person name="Chen A."/>
            <person name="Palaniappan K."/>
            <person name="Land M."/>
            <person name="Hauser L."/>
            <person name="Chang Y.J."/>
            <person name="Jeffries C.D."/>
            <person name="Chain P."/>
            <person name="Saunders E."/>
            <person name="Detter J.C."/>
            <person name="Brettin T."/>
            <person name="Rohde M."/>
            <person name="Goker M."/>
            <person name="Bristow J."/>
            <person name="Eisen J.A."/>
            <person name="Markowitz V."/>
            <person name="Hugenholtz P."/>
            <person name="Kyrpides N.C."/>
            <person name="Klenk H.P."/>
            <person name="Lucas S."/>
        </authorList>
    </citation>
    <scope>NUCLEOTIDE SEQUENCE [LARGE SCALE GENOMIC DNA]</scope>
    <source>
        <strain evidence="3">ATCC 43595 / DSM 2588 / LMG 13176 / NBRC 15968 / NCIMB 11800 / UQM 2034</strain>
    </source>
</reference>
<keyword evidence="1" id="KW-0812">Transmembrane</keyword>
<evidence type="ECO:0000313" key="2">
    <source>
        <dbReference type="EMBL" id="ACU62754.1"/>
    </source>
</evidence>
<dbReference type="Pfam" id="PF12040">
    <property type="entry name" value="DUF3526"/>
    <property type="match status" value="1"/>
</dbReference>
<evidence type="ECO:0000313" key="3">
    <source>
        <dbReference type="Proteomes" id="UP000002215"/>
    </source>
</evidence>
<evidence type="ECO:0008006" key="4">
    <source>
        <dbReference type="Google" id="ProtNLM"/>
    </source>
</evidence>
<evidence type="ECO:0000256" key="1">
    <source>
        <dbReference type="SAM" id="Phobius"/>
    </source>
</evidence>
<reference evidence="3" key="1">
    <citation type="submission" date="2009-08" db="EMBL/GenBank/DDBJ databases">
        <title>The complete genome of Chitinophaga pinensis DSM 2588.</title>
        <authorList>
            <consortium name="US DOE Joint Genome Institute (JGI-PGF)"/>
            <person name="Lucas S."/>
            <person name="Copeland A."/>
            <person name="Lapidus A."/>
            <person name="Glavina del Rio T."/>
            <person name="Dalin E."/>
            <person name="Tice H."/>
            <person name="Bruce D."/>
            <person name="Goodwin L."/>
            <person name="Pitluck S."/>
            <person name="Kyrpides N."/>
            <person name="Mavromatis K."/>
            <person name="Ivanova N."/>
            <person name="Mikhailova N."/>
            <person name="Sims D."/>
            <person name="Meinche L."/>
            <person name="Brettin T."/>
            <person name="Detter J.C."/>
            <person name="Han C."/>
            <person name="Larimer F."/>
            <person name="Land M."/>
            <person name="Hauser L."/>
            <person name="Markowitz V."/>
            <person name="Cheng J.-F."/>
            <person name="Hugenholtz P."/>
            <person name="Woyke T."/>
            <person name="Wu D."/>
            <person name="Spring S."/>
            <person name="Klenk H.-P."/>
            <person name="Eisen J.A."/>
        </authorList>
    </citation>
    <scope>NUCLEOTIDE SEQUENCE [LARGE SCALE GENOMIC DNA]</scope>
    <source>
        <strain evidence="3">ATCC 43595 / DSM 2588 / LMG 13176 / NBRC 15968 / NCIMB 11800 / UQM 2034</strain>
    </source>
</reference>
<dbReference type="PANTHER" id="PTHR43471:SF1">
    <property type="entry name" value="ABC TRANSPORTER PERMEASE PROTEIN NOSY-RELATED"/>
    <property type="match status" value="1"/>
</dbReference>
<dbReference type="PANTHER" id="PTHR43471">
    <property type="entry name" value="ABC TRANSPORTER PERMEASE"/>
    <property type="match status" value="1"/>
</dbReference>
<name>A0A979G871_CHIPD</name>
<feature type="transmembrane region" description="Helical" evidence="1">
    <location>
        <begin position="233"/>
        <end position="254"/>
    </location>
</feature>
<keyword evidence="1" id="KW-1133">Transmembrane helix</keyword>
<keyword evidence="1" id="KW-0472">Membrane</keyword>
<feature type="transmembrane region" description="Helical" evidence="1">
    <location>
        <begin position="261"/>
        <end position="282"/>
    </location>
</feature>
<dbReference type="InterPro" id="IPR021913">
    <property type="entry name" value="DUF3526"/>
</dbReference>
<dbReference type="KEGG" id="cpi:Cpin_5323"/>
<dbReference type="OrthoDB" id="6016419at2"/>
<feature type="transmembrane region" description="Helical" evidence="1">
    <location>
        <begin position="197"/>
        <end position="221"/>
    </location>
</feature>
<proteinExistence type="predicted"/>
<feature type="transmembrane region" description="Helical" evidence="1">
    <location>
        <begin position="452"/>
        <end position="473"/>
    </location>
</feature>
<gene>
    <name evidence="2" type="ordered locus">Cpin_5323</name>
</gene>
<dbReference type="RefSeq" id="WP_012792922.1">
    <property type="nucleotide sequence ID" value="NC_013132.1"/>
</dbReference>